<accession>A0A975F2H2</accession>
<name>A0A975F2H2_9SPIR</name>
<gene>
    <name evidence="1" type="ORF">HRQ91_01910</name>
</gene>
<dbReference type="AlphaFoldDB" id="A0A975F2H2"/>
<dbReference type="InterPro" id="IPR008979">
    <property type="entry name" value="Galactose-bd-like_sf"/>
</dbReference>
<evidence type="ECO:0000313" key="1">
    <source>
        <dbReference type="EMBL" id="QTQ13309.1"/>
    </source>
</evidence>
<evidence type="ECO:0000313" key="2">
    <source>
        <dbReference type="Proteomes" id="UP000671908"/>
    </source>
</evidence>
<dbReference type="RefSeq" id="WP_210120008.1">
    <property type="nucleotide sequence ID" value="NZ_CP054142.1"/>
</dbReference>
<dbReference type="SUPFAM" id="SSF49785">
    <property type="entry name" value="Galactose-binding domain-like"/>
    <property type="match status" value="1"/>
</dbReference>
<keyword evidence="2" id="KW-1185">Reference proteome</keyword>
<organism evidence="1 2">
    <name type="scientific">Treponema parvum</name>
    <dbReference type="NCBI Taxonomy" id="138851"/>
    <lineage>
        <taxon>Bacteria</taxon>
        <taxon>Pseudomonadati</taxon>
        <taxon>Spirochaetota</taxon>
        <taxon>Spirochaetia</taxon>
        <taxon>Spirochaetales</taxon>
        <taxon>Treponemataceae</taxon>
        <taxon>Treponema</taxon>
    </lineage>
</organism>
<dbReference type="KEGG" id="tpav:HRQ91_01910"/>
<dbReference type="Proteomes" id="UP000671908">
    <property type="component" value="Chromosome"/>
</dbReference>
<sequence length="264" mass="30100">MNIRFTVSVKKKDGAIALSVKGENELFAFYNKIYEEGDRIEIEPSDKNFFAIVQIDQALQPSFVYCTGAFSFPIPFEEKKRCYPQQSFSGEGHYIYIRKARSEEIEARKNLALNPCDWHENATFFPHASANVETRGESIFFARNAIDGCIANDHHGSWPFASWGINRDPAAELRIDFGREVCADELVFYLRADFPHDAWWKSGTVHFSDGSSYVAEFIKTGSAQRFKMEKRTFSWLTLDTLIKADDPSPFPALTQLEVFGTEAN</sequence>
<proteinExistence type="predicted"/>
<reference evidence="1 2" key="1">
    <citation type="journal article" date="2021" name="Microbiol. Resour. Announc.">
        <title>Complete Genome Sequences of Three Human Oral Treponema parvum Isolates.</title>
        <authorList>
            <person name="Zeng H."/>
            <person name="Watt R.M."/>
        </authorList>
    </citation>
    <scope>NUCLEOTIDE SEQUENCE [LARGE SCALE GENOMIC DNA]</scope>
    <source>
        <strain evidence="1 2">ATCC 700770</strain>
    </source>
</reference>
<protein>
    <submittedName>
        <fullName evidence="1">Carbohydrate-binding protein</fullName>
    </submittedName>
</protein>
<dbReference type="EMBL" id="CP054142">
    <property type="protein sequence ID" value="QTQ13309.1"/>
    <property type="molecule type" value="Genomic_DNA"/>
</dbReference>